<dbReference type="SUPFAM" id="SSF51261">
    <property type="entry name" value="Duplicated hybrid motif"/>
    <property type="match status" value="1"/>
</dbReference>
<keyword evidence="7" id="KW-0482">Metalloprotease</keyword>
<dbReference type="Gene3D" id="3.10.450.350">
    <property type="match status" value="2"/>
</dbReference>
<evidence type="ECO:0000256" key="6">
    <source>
        <dbReference type="ARBA" id="ARBA00022833"/>
    </source>
</evidence>
<dbReference type="EMBL" id="BSPQ01000005">
    <property type="protein sequence ID" value="GLS90922.1"/>
    <property type="molecule type" value="Genomic_DNA"/>
</dbReference>
<keyword evidence="5" id="KW-0378">Hydrolase</keyword>
<name>A0ABQ6E0G4_9GAMM</name>
<comment type="subcellular location">
    <subcellularLocation>
        <location evidence="2">Cell envelope</location>
    </subcellularLocation>
</comment>
<feature type="domain" description="Csd3-like second N-terminal" evidence="10">
    <location>
        <begin position="180"/>
        <end position="303"/>
    </location>
</feature>
<evidence type="ECO:0000259" key="10">
    <source>
        <dbReference type="Pfam" id="PF19425"/>
    </source>
</evidence>
<organism evidence="11 12">
    <name type="scientific">Psychromonas marina</name>
    <dbReference type="NCBI Taxonomy" id="88364"/>
    <lineage>
        <taxon>Bacteria</taxon>
        <taxon>Pseudomonadati</taxon>
        <taxon>Pseudomonadota</taxon>
        <taxon>Gammaproteobacteria</taxon>
        <taxon>Alteromonadales</taxon>
        <taxon>Psychromonadaceae</taxon>
        <taxon>Psychromonas</taxon>
    </lineage>
</organism>
<protein>
    <submittedName>
        <fullName evidence="11">Peptidase M23</fullName>
    </submittedName>
</protein>
<evidence type="ECO:0000313" key="11">
    <source>
        <dbReference type="EMBL" id="GLS90922.1"/>
    </source>
</evidence>
<dbReference type="InterPro" id="IPR016047">
    <property type="entry name" value="M23ase_b-sheet_dom"/>
</dbReference>
<feature type="domain" description="M23ase beta-sheet core" evidence="8">
    <location>
        <begin position="315"/>
        <end position="409"/>
    </location>
</feature>
<evidence type="ECO:0000256" key="3">
    <source>
        <dbReference type="ARBA" id="ARBA00022670"/>
    </source>
</evidence>
<evidence type="ECO:0000256" key="4">
    <source>
        <dbReference type="ARBA" id="ARBA00022723"/>
    </source>
</evidence>
<feature type="domain" description="Opacity-associated protein A LysM-like" evidence="9">
    <location>
        <begin position="95"/>
        <end position="173"/>
    </location>
</feature>
<reference evidence="12" key="1">
    <citation type="journal article" date="2019" name="Int. J. Syst. Evol. Microbiol.">
        <title>The Global Catalogue of Microorganisms (GCM) 10K type strain sequencing project: providing services to taxonomists for standard genome sequencing and annotation.</title>
        <authorList>
            <consortium name="The Broad Institute Genomics Platform"/>
            <consortium name="The Broad Institute Genome Sequencing Center for Infectious Disease"/>
            <person name="Wu L."/>
            <person name="Ma J."/>
        </authorList>
    </citation>
    <scope>NUCLEOTIDE SEQUENCE [LARGE SCALE GENOMIC DNA]</scope>
    <source>
        <strain evidence="12">NBRC 103166</strain>
    </source>
</reference>
<dbReference type="Proteomes" id="UP001157353">
    <property type="component" value="Unassembled WGS sequence"/>
</dbReference>
<dbReference type="InterPro" id="IPR011055">
    <property type="entry name" value="Dup_hybrid_motif"/>
</dbReference>
<keyword evidence="6" id="KW-0862">Zinc</keyword>
<evidence type="ECO:0000256" key="2">
    <source>
        <dbReference type="ARBA" id="ARBA00004196"/>
    </source>
</evidence>
<dbReference type="CDD" id="cd12797">
    <property type="entry name" value="M23_peptidase"/>
    <property type="match status" value="1"/>
</dbReference>
<sequence>MSFLNRIKVLLSAFIHFINSLPRKHFFALIILFVCLLIVSFLPSQSIETKPITRQLVLPTQSTAIDNYTKAEPIEVERGQYGDSSFDFSGKREIKWTIKEGDTLSNLFQEEGISAAVLHELQEVDTSHLRLGNLLPGQEIKVLLDSDNLLLALKIKVDFANTLSFVLKDGSYIALLQTEKGEWRNSYYQGTVTGSFYVNAKAAGLSDGQIQQISGALQEKFDFNRQLRVGDTFQVLVAKQYIDGQYTYDSEVLAVLIKNNRQTYSAFLNEDGRYFDADGKGLGKAYRRSPLDGRYRISSSFNPKRLHPITKRVRPHNGTDFAVGVGHKVYSIGDGVVQFAGYHPAAGNYIVIKHGRKYTTRYLHLSKLYVRKGQRIKMGKLIGKSGNTGRSTGPHLHYEFHIYGKPVNPMKVNLPLSAEISQKNKKAFNTRRDNFLKEMNEI</sequence>
<keyword evidence="4" id="KW-0479">Metal-binding</keyword>
<comment type="cofactor">
    <cofactor evidence="1">
        <name>Zn(2+)</name>
        <dbReference type="ChEBI" id="CHEBI:29105"/>
    </cofactor>
</comment>
<comment type="caution">
    <text evidence="11">The sequence shown here is derived from an EMBL/GenBank/DDBJ whole genome shotgun (WGS) entry which is preliminary data.</text>
</comment>
<dbReference type="PANTHER" id="PTHR21666">
    <property type="entry name" value="PEPTIDASE-RELATED"/>
    <property type="match status" value="1"/>
</dbReference>
<accession>A0ABQ6E0G4</accession>
<dbReference type="InterPro" id="IPR050570">
    <property type="entry name" value="Cell_wall_metabolism_enzyme"/>
</dbReference>
<dbReference type="InterPro" id="IPR007340">
    <property type="entry name" value="LysM_Opacity-associatedA"/>
</dbReference>
<evidence type="ECO:0000256" key="1">
    <source>
        <dbReference type="ARBA" id="ARBA00001947"/>
    </source>
</evidence>
<dbReference type="Pfam" id="PF19425">
    <property type="entry name" value="Csd3_N2"/>
    <property type="match status" value="1"/>
</dbReference>
<proteinExistence type="predicted"/>
<evidence type="ECO:0000259" key="8">
    <source>
        <dbReference type="Pfam" id="PF01551"/>
    </source>
</evidence>
<dbReference type="Gene3D" id="2.70.70.10">
    <property type="entry name" value="Glucose Permease (Domain IIA)"/>
    <property type="match status" value="1"/>
</dbReference>
<evidence type="ECO:0000256" key="7">
    <source>
        <dbReference type="ARBA" id="ARBA00023049"/>
    </source>
</evidence>
<evidence type="ECO:0000259" key="9">
    <source>
        <dbReference type="Pfam" id="PF04225"/>
    </source>
</evidence>
<keyword evidence="12" id="KW-1185">Reference proteome</keyword>
<dbReference type="PANTHER" id="PTHR21666:SF292">
    <property type="entry name" value="MUREIN DD-ENDOPEPTIDASE MEPM"/>
    <property type="match status" value="1"/>
</dbReference>
<dbReference type="Pfam" id="PF04225">
    <property type="entry name" value="LysM_OapA"/>
    <property type="match status" value="1"/>
</dbReference>
<gene>
    <name evidence="11" type="ORF">GCM10007916_19890</name>
</gene>
<evidence type="ECO:0000313" key="12">
    <source>
        <dbReference type="Proteomes" id="UP001157353"/>
    </source>
</evidence>
<keyword evidence="3" id="KW-0645">Protease</keyword>
<evidence type="ECO:0000256" key="5">
    <source>
        <dbReference type="ARBA" id="ARBA00022801"/>
    </source>
</evidence>
<dbReference type="RefSeq" id="WP_284204035.1">
    <property type="nucleotide sequence ID" value="NZ_BSPQ01000005.1"/>
</dbReference>
<dbReference type="Pfam" id="PF01551">
    <property type="entry name" value="Peptidase_M23"/>
    <property type="match status" value="1"/>
</dbReference>
<dbReference type="InterPro" id="IPR045834">
    <property type="entry name" value="Csd3_N2"/>
</dbReference>